<dbReference type="Proteomes" id="UP000655751">
    <property type="component" value="Unassembled WGS sequence"/>
</dbReference>
<dbReference type="AlphaFoldDB" id="A0A931N7M2"/>
<name>A0A931N7M2_9NOCA</name>
<evidence type="ECO:0000313" key="7">
    <source>
        <dbReference type="Proteomes" id="UP000655751"/>
    </source>
</evidence>
<evidence type="ECO:0000256" key="3">
    <source>
        <dbReference type="ARBA" id="ARBA00023163"/>
    </source>
</evidence>
<comment type="caution">
    <text evidence="6">The sequence shown here is derived from an EMBL/GenBank/DDBJ whole genome shotgun (WGS) entry which is preliminary data.</text>
</comment>
<evidence type="ECO:0000256" key="2">
    <source>
        <dbReference type="ARBA" id="ARBA00023125"/>
    </source>
</evidence>
<dbReference type="EMBL" id="JADMLG010000018">
    <property type="protein sequence ID" value="MBH0780893.1"/>
    <property type="molecule type" value="Genomic_DNA"/>
</dbReference>
<dbReference type="GO" id="GO:0000976">
    <property type="term" value="F:transcription cis-regulatory region binding"/>
    <property type="evidence" value="ECO:0007669"/>
    <property type="project" value="TreeGrafter"/>
</dbReference>
<dbReference type="PRINTS" id="PR00455">
    <property type="entry name" value="HTHTETR"/>
</dbReference>
<evidence type="ECO:0000256" key="1">
    <source>
        <dbReference type="ARBA" id="ARBA00023015"/>
    </source>
</evidence>
<gene>
    <name evidence="6" type="ORF">IT779_31950</name>
</gene>
<evidence type="ECO:0000313" key="6">
    <source>
        <dbReference type="EMBL" id="MBH0780893.1"/>
    </source>
</evidence>
<protein>
    <submittedName>
        <fullName evidence="6">TetR/AcrR family transcriptional regulator</fullName>
    </submittedName>
</protein>
<dbReference type="GO" id="GO:0003700">
    <property type="term" value="F:DNA-binding transcription factor activity"/>
    <property type="evidence" value="ECO:0007669"/>
    <property type="project" value="TreeGrafter"/>
</dbReference>
<organism evidence="6 7">
    <name type="scientific">Nocardia bovistercoris</name>
    <dbReference type="NCBI Taxonomy" id="2785916"/>
    <lineage>
        <taxon>Bacteria</taxon>
        <taxon>Bacillati</taxon>
        <taxon>Actinomycetota</taxon>
        <taxon>Actinomycetes</taxon>
        <taxon>Mycobacteriales</taxon>
        <taxon>Nocardiaceae</taxon>
        <taxon>Nocardia</taxon>
    </lineage>
</organism>
<dbReference type="Gene3D" id="1.10.357.10">
    <property type="entry name" value="Tetracycline Repressor, domain 2"/>
    <property type="match status" value="1"/>
</dbReference>
<dbReference type="RefSeq" id="WP_196153198.1">
    <property type="nucleotide sequence ID" value="NZ_JADMLG010000018.1"/>
</dbReference>
<dbReference type="PROSITE" id="PS50977">
    <property type="entry name" value="HTH_TETR_2"/>
    <property type="match status" value="1"/>
</dbReference>
<evidence type="ECO:0000256" key="4">
    <source>
        <dbReference type="PROSITE-ProRule" id="PRU00335"/>
    </source>
</evidence>
<dbReference type="InterPro" id="IPR009057">
    <property type="entry name" value="Homeodomain-like_sf"/>
</dbReference>
<dbReference type="InterPro" id="IPR001647">
    <property type="entry name" value="HTH_TetR"/>
</dbReference>
<dbReference type="InterPro" id="IPR050109">
    <property type="entry name" value="HTH-type_TetR-like_transc_reg"/>
</dbReference>
<reference evidence="6" key="1">
    <citation type="submission" date="2020-11" db="EMBL/GenBank/DDBJ databases">
        <title>Nocardia NEAU-351.nov., a novel actinomycete isolated from the cow dung.</title>
        <authorList>
            <person name="Zhang X."/>
        </authorList>
    </citation>
    <scope>NUCLEOTIDE SEQUENCE</scope>
    <source>
        <strain evidence="6">NEAU-351</strain>
    </source>
</reference>
<feature type="domain" description="HTH tetR-type" evidence="5">
    <location>
        <begin position="6"/>
        <end position="66"/>
    </location>
</feature>
<accession>A0A931N7M2</accession>
<feature type="DNA-binding region" description="H-T-H motif" evidence="4">
    <location>
        <begin position="29"/>
        <end position="48"/>
    </location>
</feature>
<proteinExistence type="predicted"/>
<keyword evidence="1" id="KW-0805">Transcription regulation</keyword>
<keyword evidence="7" id="KW-1185">Reference proteome</keyword>
<dbReference type="InterPro" id="IPR036271">
    <property type="entry name" value="Tet_transcr_reg_TetR-rel_C_sf"/>
</dbReference>
<sequence length="209" mass="22923">MAPQNTIDRARIVDAAVRMLERGGVDGLSMRRLAEELGTKPMTIYHYVPSKSELLTLALGELAARIEWTRPSGTPRERMLAVAIETYTKLDELRWIVPILRAGTHVGVPALVVTDQFVAAALEAGLGPGHALALWRSTWHLISGELLRRSALATRPRGEKSWHERLSPADLTHAPTIAELLPRWTQLSAEFDLGAAVEALIDGTLDTAK</sequence>
<dbReference type="SUPFAM" id="SSF46689">
    <property type="entry name" value="Homeodomain-like"/>
    <property type="match status" value="1"/>
</dbReference>
<evidence type="ECO:0000259" key="5">
    <source>
        <dbReference type="PROSITE" id="PS50977"/>
    </source>
</evidence>
<dbReference type="SUPFAM" id="SSF48498">
    <property type="entry name" value="Tetracyclin repressor-like, C-terminal domain"/>
    <property type="match status" value="1"/>
</dbReference>
<dbReference type="PANTHER" id="PTHR30055:SF151">
    <property type="entry name" value="TRANSCRIPTIONAL REGULATORY PROTEIN"/>
    <property type="match status" value="1"/>
</dbReference>
<dbReference type="Pfam" id="PF00440">
    <property type="entry name" value="TetR_N"/>
    <property type="match status" value="1"/>
</dbReference>
<keyword evidence="2 4" id="KW-0238">DNA-binding</keyword>
<keyword evidence="3" id="KW-0804">Transcription</keyword>
<dbReference type="PANTHER" id="PTHR30055">
    <property type="entry name" value="HTH-TYPE TRANSCRIPTIONAL REGULATOR RUTR"/>
    <property type="match status" value="1"/>
</dbReference>